<dbReference type="Proteomes" id="UP001589568">
    <property type="component" value="Unassembled WGS sequence"/>
</dbReference>
<evidence type="ECO:0000313" key="2">
    <source>
        <dbReference type="Proteomes" id="UP001589568"/>
    </source>
</evidence>
<evidence type="ECO:0000313" key="1">
    <source>
        <dbReference type="EMBL" id="MFB9474816.1"/>
    </source>
</evidence>
<dbReference type="RefSeq" id="WP_345393906.1">
    <property type="nucleotide sequence ID" value="NZ_BAAAXS010000001.1"/>
</dbReference>
<evidence type="ECO:0008006" key="3">
    <source>
        <dbReference type="Google" id="ProtNLM"/>
    </source>
</evidence>
<comment type="caution">
    <text evidence="1">The sequence shown here is derived from an EMBL/GenBank/DDBJ whole genome shotgun (WGS) entry which is preliminary data.</text>
</comment>
<protein>
    <recommendedName>
        <fullName evidence="3">SapB/AmfS family lantipeptide</fullName>
    </recommendedName>
</protein>
<accession>A0ABV5NX94</accession>
<sequence>MGYVLNLQGRSGAAAAGEGPDSILSTASATVACAGSTLSYSICATLSTFSAAICM</sequence>
<keyword evidence="2" id="KW-1185">Reference proteome</keyword>
<dbReference type="EMBL" id="JBHMCF010000040">
    <property type="protein sequence ID" value="MFB9474816.1"/>
    <property type="molecule type" value="Genomic_DNA"/>
</dbReference>
<reference evidence="1 2" key="1">
    <citation type="submission" date="2024-09" db="EMBL/GenBank/DDBJ databases">
        <authorList>
            <person name="Sun Q."/>
            <person name="Mori K."/>
        </authorList>
    </citation>
    <scope>NUCLEOTIDE SEQUENCE [LARGE SCALE GENOMIC DNA]</scope>
    <source>
        <strain evidence="1 2">JCM 3324</strain>
    </source>
</reference>
<name>A0ABV5NX94_9ACTN</name>
<proteinExistence type="predicted"/>
<gene>
    <name evidence="1" type="ORF">ACFFR3_35435</name>
</gene>
<organism evidence="1 2">
    <name type="scientific">Nonomuraea salmonea</name>
    <dbReference type="NCBI Taxonomy" id="46181"/>
    <lineage>
        <taxon>Bacteria</taxon>
        <taxon>Bacillati</taxon>
        <taxon>Actinomycetota</taxon>
        <taxon>Actinomycetes</taxon>
        <taxon>Streptosporangiales</taxon>
        <taxon>Streptosporangiaceae</taxon>
        <taxon>Nonomuraea</taxon>
    </lineage>
</organism>